<organism evidence="2 3">
    <name type="scientific">Belliella pelovolcani</name>
    <dbReference type="NCBI Taxonomy" id="529505"/>
    <lineage>
        <taxon>Bacteria</taxon>
        <taxon>Pseudomonadati</taxon>
        <taxon>Bacteroidota</taxon>
        <taxon>Cytophagia</taxon>
        <taxon>Cytophagales</taxon>
        <taxon>Cyclobacteriaceae</taxon>
        <taxon>Belliella</taxon>
    </lineage>
</organism>
<dbReference type="RefSeq" id="WP_245802736.1">
    <property type="nucleotide sequence ID" value="NZ_FTOP01000025.1"/>
</dbReference>
<dbReference type="STRING" id="529505.SAMN05421761_1257"/>
<dbReference type="AlphaFoldDB" id="A0A1N7Q1L3"/>
<protein>
    <submittedName>
        <fullName evidence="2">cAMP-binding domain of CRP or a regulatory subunit of cAMP-dependent protein kinases</fullName>
    </submittedName>
</protein>
<dbReference type="InterPro" id="IPR018490">
    <property type="entry name" value="cNMP-bd_dom_sf"/>
</dbReference>
<dbReference type="CDD" id="cd00038">
    <property type="entry name" value="CAP_ED"/>
    <property type="match status" value="1"/>
</dbReference>
<dbReference type="Gene3D" id="2.60.120.10">
    <property type="entry name" value="Jelly Rolls"/>
    <property type="match status" value="1"/>
</dbReference>
<keyword evidence="2" id="KW-0808">Transferase</keyword>
<dbReference type="InterPro" id="IPR014710">
    <property type="entry name" value="RmlC-like_jellyroll"/>
</dbReference>
<evidence type="ECO:0000313" key="2">
    <source>
        <dbReference type="EMBL" id="SIT16793.1"/>
    </source>
</evidence>
<proteinExistence type="predicted"/>
<evidence type="ECO:0000259" key="1">
    <source>
        <dbReference type="PROSITE" id="PS50042"/>
    </source>
</evidence>
<evidence type="ECO:0000313" key="3">
    <source>
        <dbReference type="Proteomes" id="UP000186026"/>
    </source>
</evidence>
<accession>A0A1N7Q1L3</accession>
<dbReference type="Pfam" id="PF00027">
    <property type="entry name" value="cNMP_binding"/>
    <property type="match status" value="1"/>
</dbReference>
<reference evidence="3" key="1">
    <citation type="submission" date="2017-01" db="EMBL/GenBank/DDBJ databases">
        <authorList>
            <person name="Varghese N."/>
            <person name="Submissions S."/>
        </authorList>
    </citation>
    <scope>NUCLEOTIDE SEQUENCE [LARGE SCALE GENOMIC DNA]</scope>
    <source>
        <strain evidence="3">DSM 46698</strain>
    </source>
</reference>
<dbReference type="PROSITE" id="PS50042">
    <property type="entry name" value="CNMP_BINDING_3"/>
    <property type="match status" value="1"/>
</dbReference>
<dbReference type="Proteomes" id="UP000186026">
    <property type="component" value="Unassembled WGS sequence"/>
</dbReference>
<name>A0A1N7Q1L3_9BACT</name>
<keyword evidence="3" id="KW-1185">Reference proteome</keyword>
<feature type="domain" description="Cyclic nucleotide-binding" evidence="1">
    <location>
        <begin position="54"/>
        <end position="97"/>
    </location>
</feature>
<dbReference type="SUPFAM" id="SSF51206">
    <property type="entry name" value="cAMP-binding domain-like"/>
    <property type="match status" value="1"/>
</dbReference>
<gene>
    <name evidence="2" type="ORF">SAMN05421761_1257</name>
</gene>
<sequence length="234" mass="27523">MINVDFTVSDYEYLDSEFNIKPISSKEFQKKYKPKNLTQLRMNLEKIISEIVEFYSPLSFACRQDLIAHSKLNTYKRGEIVVREGEFSKKAYLIVQGCSRAYYLKDGKDISDWFSFENQFMAPIVSFFSDNPSPHYVEFVEDSVVLEYSKEVMDSLSDKHHDFERFISKIVTETMLGLCERLYTVQFNKAEDRYNHLLNIYPSITKRIPLTHIASYLGITLETLSRIRNPKNRI</sequence>
<dbReference type="EMBL" id="FTOP01000025">
    <property type="protein sequence ID" value="SIT16793.1"/>
    <property type="molecule type" value="Genomic_DNA"/>
</dbReference>
<dbReference type="InterPro" id="IPR000595">
    <property type="entry name" value="cNMP-bd_dom"/>
</dbReference>
<keyword evidence="2" id="KW-0418">Kinase</keyword>
<dbReference type="GO" id="GO:0016301">
    <property type="term" value="F:kinase activity"/>
    <property type="evidence" value="ECO:0007669"/>
    <property type="project" value="UniProtKB-KW"/>
</dbReference>